<keyword evidence="3 7" id="KW-0592">Phosphate transport</keyword>
<evidence type="ECO:0000256" key="5">
    <source>
        <dbReference type="ARBA" id="ARBA00022989"/>
    </source>
</evidence>
<dbReference type="Pfam" id="PF01384">
    <property type="entry name" value="PHO4"/>
    <property type="match status" value="1"/>
</dbReference>
<feature type="transmembrane region" description="Helical" evidence="7">
    <location>
        <begin position="474"/>
        <end position="498"/>
    </location>
</feature>
<keyword evidence="6 7" id="KW-0472">Membrane</keyword>
<gene>
    <name evidence="8" type="ORF">K7432_014092</name>
</gene>
<comment type="function">
    <text evidence="7">Sodium-phosphate symporter.</text>
</comment>
<feature type="transmembrane region" description="Helical" evidence="7">
    <location>
        <begin position="389"/>
        <end position="408"/>
    </location>
</feature>
<feature type="transmembrane region" description="Helical" evidence="7">
    <location>
        <begin position="7"/>
        <end position="24"/>
    </location>
</feature>
<proteinExistence type="inferred from homology"/>
<evidence type="ECO:0000256" key="2">
    <source>
        <dbReference type="ARBA" id="ARBA00022448"/>
    </source>
</evidence>
<comment type="similarity">
    <text evidence="7">Belongs to the inorganic phosphate transporter (PiT) (TC 2.A.20) family.</text>
</comment>
<evidence type="ECO:0000313" key="8">
    <source>
        <dbReference type="EMBL" id="KAK9761185.1"/>
    </source>
</evidence>
<keyword evidence="9" id="KW-1185">Reference proteome</keyword>
<evidence type="ECO:0000256" key="3">
    <source>
        <dbReference type="ARBA" id="ARBA00022592"/>
    </source>
</evidence>
<evidence type="ECO:0000256" key="1">
    <source>
        <dbReference type="ARBA" id="ARBA00004141"/>
    </source>
</evidence>
<feature type="transmembrane region" description="Helical" evidence="7">
    <location>
        <begin position="44"/>
        <end position="65"/>
    </location>
</feature>
<comment type="subcellular location">
    <subcellularLocation>
        <location evidence="1 7">Membrane</location>
        <topology evidence="1 7">Multi-pass membrane protein</topology>
    </subcellularLocation>
</comment>
<feature type="transmembrane region" description="Helical" evidence="7">
    <location>
        <begin position="145"/>
        <end position="164"/>
    </location>
</feature>
<evidence type="ECO:0000256" key="4">
    <source>
        <dbReference type="ARBA" id="ARBA00022692"/>
    </source>
</evidence>
<feature type="transmembrane region" description="Helical" evidence="7">
    <location>
        <begin position="213"/>
        <end position="235"/>
    </location>
</feature>
<protein>
    <recommendedName>
        <fullName evidence="7">Phosphate transporter</fullName>
    </recommendedName>
</protein>
<evidence type="ECO:0000313" key="9">
    <source>
        <dbReference type="Proteomes" id="UP001479436"/>
    </source>
</evidence>
<dbReference type="InterPro" id="IPR001204">
    <property type="entry name" value="Phos_transporter"/>
</dbReference>
<sequence length="507" mass="55220">MNPYEDTWLFVLGLIFAFTSAYGIGANDFANSFSSSVSSQSITLFHAAIIGLFTEFLGAILLGSGTVTTIRGDIIDLKNFDGHPQLLMLGMVCALFGASAWVIFATSRGWPVSTTHSIVGAIVGIGMVSFGPASIEWKKGIGRMAISWFLSPIAAGLVAATIYTTTKYLVLTRSNSFERGLAAIPIYFGITTLINTFYILYNGFPDLNGLSTGVIWGVTIAFSILVSLFCLFFVVPWMQRKLEYCEDLAWYHVFVIMFLPRKRRMETLSLGASPRESYGHNAETGLIAPGEAGEKSDIFEAFKGVIFNGVQKEMNFLTDEDLQKIHELAIRYDNNTEYMYNILQVITACMASFAHGSNDVANASGPLSTVYYIWSTAGVDIGNVTPVPLWILAIGGIAIDIGLFTYGYKVMRSLGNQLTYHSPSRGFSIELGSCLTVLTCSKIGAPISTTQCVTGATAAVGLCNNNIGSLNWKLIGWCFFSWMLTVPCSALITVCIFVPMKVGIFKF</sequence>
<feature type="transmembrane region" description="Helical" evidence="7">
    <location>
        <begin position="184"/>
        <end position="201"/>
    </location>
</feature>
<accession>A0ABR2WI58</accession>
<keyword evidence="4 7" id="KW-0812">Transmembrane</keyword>
<keyword evidence="2 7" id="KW-0813">Transport</keyword>
<organism evidence="8 9">
    <name type="scientific">Basidiobolus ranarum</name>
    <dbReference type="NCBI Taxonomy" id="34480"/>
    <lineage>
        <taxon>Eukaryota</taxon>
        <taxon>Fungi</taxon>
        <taxon>Fungi incertae sedis</taxon>
        <taxon>Zoopagomycota</taxon>
        <taxon>Entomophthoromycotina</taxon>
        <taxon>Basidiobolomycetes</taxon>
        <taxon>Basidiobolales</taxon>
        <taxon>Basidiobolaceae</taxon>
        <taxon>Basidiobolus</taxon>
    </lineage>
</organism>
<dbReference type="Proteomes" id="UP001479436">
    <property type="component" value="Unassembled WGS sequence"/>
</dbReference>
<dbReference type="EMBL" id="JASJQH010001514">
    <property type="protein sequence ID" value="KAK9761185.1"/>
    <property type="molecule type" value="Genomic_DNA"/>
</dbReference>
<evidence type="ECO:0000256" key="7">
    <source>
        <dbReference type="RuleBase" id="RU363058"/>
    </source>
</evidence>
<name>A0ABR2WI58_9FUNG</name>
<comment type="caution">
    <text evidence="8">The sequence shown here is derived from an EMBL/GenBank/DDBJ whole genome shotgun (WGS) entry which is preliminary data.</text>
</comment>
<reference evidence="8 9" key="1">
    <citation type="submission" date="2023-04" db="EMBL/GenBank/DDBJ databases">
        <title>Genome of Basidiobolus ranarum AG-B5.</title>
        <authorList>
            <person name="Stajich J.E."/>
            <person name="Carter-House D."/>
            <person name="Gryganskyi A."/>
        </authorList>
    </citation>
    <scope>NUCLEOTIDE SEQUENCE [LARGE SCALE GENOMIC DNA]</scope>
    <source>
        <strain evidence="8 9">AG-B5</strain>
    </source>
</reference>
<feature type="transmembrane region" description="Helical" evidence="7">
    <location>
        <begin position="86"/>
        <end position="104"/>
    </location>
</feature>
<dbReference type="PANTHER" id="PTHR11101">
    <property type="entry name" value="PHOSPHATE TRANSPORTER"/>
    <property type="match status" value="1"/>
</dbReference>
<feature type="transmembrane region" description="Helical" evidence="7">
    <location>
        <begin position="116"/>
        <end position="133"/>
    </location>
</feature>
<evidence type="ECO:0000256" key="6">
    <source>
        <dbReference type="ARBA" id="ARBA00023136"/>
    </source>
</evidence>
<dbReference type="PANTHER" id="PTHR11101:SF80">
    <property type="entry name" value="PHOSPHATE TRANSPORTER"/>
    <property type="match status" value="1"/>
</dbReference>
<keyword evidence="5 7" id="KW-1133">Transmembrane helix</keyword>